<accession>A0A0B9A4Q6</accession>
<dbReference type="EMBL" id="JTJZ01000013">
    <property type="protein sequence ID" value="KHS53798.1"/>
    <property type="molecule type" value="Genomic_DNA"/>
</dbReference>
<dbReference type="Proteomes" id="UP000031488">
    <property type="component" value="Unassembled WGS sequence"/>
</dbReference>
<dbReference type="AlphaFoldDB" id="A0A0B9A4Q6"/>
<evidence type="ECO:0000313" key="5">
    <source>
        <dbReference type="EMBL" id="KHS53798.1"/>
    </source>
</evidence>
<dbReference type="PATRIC" id="fig|1703.6.peg.436"/>
<proteinExistence type="inferred from homology"/>
<dbReference type="GO" id="GO:0031412">
    <property type="term" value="P:gas vesicle organization"/>
    <property type="evidence" value="ECO:0007669"/>
    <property type="project" value="InterPro"/>
</dbReference>
<dbReference type="PANTHER" id="PTHR36852">
    <property type="entry name" value="PROTEIN GVPL 2"/>
    <property type="match status" value="1"/>
</dbReference>
<comment type="subcellular location">
    <subcellularLocation>
        <location evidence="2">Gas vesicle</location>
    </subcellularLocation>
</comment>
<evidence type="ECO:0000256" key="1">
    <source>
        <dbReference type="ARBA" id="ARBA00022987"/>
    </source>
</evidence>
<evidence type="ECO:0000256" key="2">
    <source>
        <dbReference type="ARBA" id="ARBA00035108"/>
    </source>
</evidence>
<dbReference type="InterPro" id="IPR009430">
    <property type="entry name" value="GvpL/GvpF"/>
</dbReference>
<evidence type="ECO:0000256" key="3">
    <source>
        <dbReference type="ARBA" id="ARBA00035643"/>
    </source>
</evidence>
<sequence>MNAEGDMLYVYAVVAGGDYTPAVTGIDGSALHMVGRDTGPRAVVHRHTRGPFDGPDDSVRRWVLEHSEVIDDAWQNSPALLPVSFNVIVRSDPETEATATQQLEHWLDDSAETLSRRLEELRDTSELRVELSLDGSLLEEVDAEVGDMRTEMESRPAGVRRLLEKRLEKTEKEIIDRAADRIYPEIRARIAAHCLDIEEHRSTSRESGLTPVIMASCLVRSTEITALGAELTALKKAQPALSIRFLGPWPPYSFADVSIGKEGNPNGSAPDAPTPTPQGERT</sequence>
<evidence type="ECO:0000313" key="6">
    <source>
        <dbReference type="Proteomes" id="UP000031488"/>
    </source>
</evidence>
<keyword evidence="1" id="KW-0304">Gas vesicle</keyword>
<dbReference type="Pfam" id="PF06386">
    <property type="entry name" value="GvpL_GvpF"/>
    <property type="match status" value="1"/>
</dbReference>
<comment type="similarity">
    <text evidence="3">Belongs to the gas vesicle GvpF/GvpL family.</text>
</comment>
<dbReference type="GO" id="GO:0031411">
    <property type="term" value="C:gas vesicle"/>
    <property type="evidence" value="ECO:0007669"/>
    <property type="project" value="UniProtKB-SubCell"/>
</dbReference>
<name>A0A0B9A4Q6_BRELN</name>
<comment type="caution">
    <text evidence="5">The sequence shown here is derived from an EMBL/GenBank/DDBJ whole genome shotgun (WGS) entry which is preliminary data.</text>
</comment>
<keyword evidence="6" id="KW-1185">Reference proteome</keyword>
<feature type="region of interest" description="Disordered" evidence="4">
    <location>
        <begin position="256"/>
        <end position="282"/>
    </location>
</feature>
<dbReference type="RefSeq" id="WP_039206889.1">
    <property type="nucleotide sequence ID" value="NZ_JTJZ01000013.1"/>
</dbReference>
<reference evidence="5 6" key="1">
    <citation type="submission" date="2014-11" db="EMBL/GenBank/DDBJ databases">
        <title>Draft Genome Sequence of Brevibacterium linens AE038-8.</title>
        <authorList>
            <person name="Maizel D."/>
            <person name="Utturkar S.M."/>
            <person name="Brown S.D."/>
            <person name="Ferrero M."/>
            <person name="Rosen B.P."/>
        </authorList>
    </citation>
    <scope>NUCLEOTIDE SEQUENCE [LARGE SCALE GENOMIC DNA]</scope>
    <source>
        <strain evidence="5 6">AE038-8</strain>
    </source>
</reference>
<dbReference type="PANTHER" id="PTHR36852:SF1">
    <property type="entry name" value="PROTEIN GVPL 2"/>
    <property type="match status" value="1"/>
</dbReference>
<gene>
    <name evidence="5" type="ORF">AE0388_0553</name>
</gene>
<organism evidence="5 6">
    <name type="scientific">Brevibacterium linens</name>
    <dbReference type="NCBI Taxonomy" id="1703"/>
    <lineage>
        <taxon>Bacteria</taxon>
        <taxon>Bacillati</taxon>
        <taxon>Actinomycetota</taxon>
        <taxon>Actinomycetes</taxon>
        <taxon>Micrococcales</taxon>
        <taxon>Brevibacteriaceae</taxon>
        <taxon>Brevibacterium</taxon>
    </lineage>
</organism>
<evidence type="ECO:0000256" key="4">
    <source>
        <dbReference type="SAM" id="MobiDB-lite"/>
    </source>
</evidence>
<protein>
    <submittedName>
        <fullName evidence="5">Gas vesicle synthesis GvpLGvpF</fullName>
    </submittedName>
</protein>
<dbReference type="OrthoDB" id="146444at2"/>